<dbReference type="InterPro" id="IPR036390">
    <property type="entry name" value="WH_DNA-bd_sf"/>
</dbReference>
<dbReference type="eggNOG" id="COG1802">
    <property type="taxonomic scope" value="Bacteria"/>
</dbReference>
<dbReference type="Proteomes" id="UP000009080">
    <property type="component" value="Chromosome"/>
</dbReference>
<evidence type="ECO:0000256" key="2">
    <source>
        <dbReference type="ARBA" id="ARBA00023125"/>
    </source>
</evidence>
<evidence type="ECO:0000256" key="3">
    <source>
        <dbReference type="ARBA" id="ARBA00023163"/>
    </source>
</evidence>
<dbReference type="STRING" id="377629.TERTU_1271"/>
<dbReference type="PROSITE" id="PS50949">
    <property type="entry name" value="HTH_GNTR"/>
    <property type="match status" value="1"/>
</dbReference>
<dbReference type="GO" id="GO:0003677">
    <property type="term" value="F:DNA binding"/>
    <property type="evidence" value="ECO:0007669"/>
    <property type="project" value="UniProtKB-KW"/>
</dbReference>
<dbReference type="Pfam" id="PF07729">
    <property type="entry name" value="FCD"/>
    <property type="match status" value="1"/>
</dbReference>
<reference evidence="5 6" key="1">
    <citation type="journal article" date="2009" name="PLoS ONE">
        <title>The complete genome of Teredinibacter turnerae T7901: an intracellular endosymbiont of marine wood-boring bivalves (shipworms).</title>
        <authorList>
            <person name="Yang J.C."/>
            <person name="Madupu R."/>
            <person name="Durkin A.S."/>
            <person name="Ekborg N.A."/>
            <person name="Pedamallu C.S."/>
            <person name="Hostetler J.B."/>
            <person name="Radune D."/>
            <person name="Toms B.S."/>
            <person name="Henrissat B."/>
            <person name="Coutinho P.M."/>
            <person name="Schwarz S."/>
            <person name="Field L."/>
            <person name="Trindade-Silva A.E."/>
            <person name="Soares C.A.G."/>
            <person name="Elshahawi S."/>
            <person name="Hanora A."/>
            <person name="Schmidt E.W."/>
            <person name="Haygood M.G."/>
            <person name="Posfai J."/>
            <person name="Benner J."/>
            <person name="Madinger C."/>
            <person name="Nove J."/>
            <person name="Anton B."/>
            <person name="Chaudhary K."/>
            <person name="Foster J."/>
            <person name="Holman A."/>
            <person name="Kumar S."/>
            <person name="Lessard P.A."/>
            <person name="Luyten Y.A."/>
            <person name="Slatko B."/>
            <person name="Wood N."/>
            <person name="Wu B."/>
            <person name="Teplitski M."/>
            <person name="Mougous J.D."/>
            <person name="Ward N."/>
            <person name="Eisen J.A."/>
            <person name="Badger J.H."/>
            <person name="Distel D.L."/>
        </authorList>
    </citation>
    <scope>NUCLEOTIDE SEQUENCE [LARGE SCALE GENOMIC DNA]</scope>
    <source>
        <strain evidence="6">ATCC 39867 / T7901</strain>
    </source>
</reference>
<dbReference type="SUPFAM" id="SSF46785">
    <property type="entry name" value="Winged helix' DNA-binding domain"/>
    <property type="match status" value="1"/>
</dbReference>
<dbReference type="InterPro" id="IPR011711">
    <property type="entry name" value="GntR_C"/>
</dbReference>
<dbReference type="Gene3D" id="1.20.120.530">
    <property type="entry name" value="GntR ligand-binding domain-like"/>
    <property type="match status" value="1"/>
</dbReference>
<dbReference type="Gene3D" id="1.10.10.10">
    <property type="entry name" value="Winged helix-like DNA-binding domain superfamily/Winged helix DNA-binding domain"/>
    <property type="match status" value="1"/>
</dbReference>
<dbReference type="InterPro" id="IPR036388">
    <property type="entry name" value="WH-like_DNA-bd_sf"/>
</dbReference>
<dbReference type="PRINTS" id="PR00035">
    <property type="entry name" value="HTHGNTR"/>
</dbReference>
<dbReference type="KEGG" id="ttu:TERTU_1271"/>
<keyword evidence="3" id="KW-0804">Transcription</keyword>
<name>C5BRV6_TERTT</name>
<keyword evidence="1" id="KW-0805">Transcription regulation</keyword>
<evidence type="ECO:0000313" key="6">
    <source>
        <dbReference type="Proteomes" id="UP000009080"/>
    </source>
</evidence>
<evidence type="ECO:0000313" key="5">
    <source>
        <dbReference type="EMBL" id="ACR10886.1"/>
    </source>
</evidence>
<dbReference type="SMART" id="SM00895">
    <property type="entry name" value="FCD"/>
    <property type="match status" value="1"/>
</dbReference>
<keyword evidence="6" id="KW-1185">Reference proteome</keyword>
<feature type="domain" description="HTH gntR-type" evidence="4">
    <location>
        <begin position="12"/>
        <end position="78"/>
    </location>
</feature>
<protein>
    <submittedName>
        <fullName evidence="5">Transcriptional regulator, GntR family</fullName>
    </submittedName>
</protein>
<dbReference type="InterPro" id="IPR000524">
    <property type="entry name" value="Tscrpt_reg_HTH_GntR"/>
</dbReference>
<organism evidence="5 6">
    <name type="scientific">Teredinibacter turnerae (strain ATCC 39867 / T7901)</name>
    <dbReference type="NCBI Taxonomy" id="377629"/>
    <lineage>
        <taxon>Bacteria</taxon>
        <taxon>Pseudomonadati</taxon>
        <taxon>Pseudomonadota</taxon>
        <taxon>Gammaproteobacteria</taxon>
        <taxon>Cellvibrionales</taxon>
        <taxon>Cellvibrionaceae</taxon>
        <taxon>Teredinibacter</taxon>
    </lineage>
</organism>
<dbReference type="PANTHER" id="PTHR43537">
    <property type="entry name" value="TRANSCRIPTIONAL REGULATOR, GNTR FAMILY"/>
    <property type="match status" value="1"/>
</dbReference>
<dbReference type="EMBL" id="CP001614">
    <property type="protein sequence ID" value="ACR10886.1"/>
    <property type="molecule type" value="Genomic_DNA"/>
</dbReference>
<proteinExistence type="predicted"/>
<accession>C5BRV6</accession>
<dbReference type="SUPFAM" id="SSF48008">
    <property type="entry name" value="GntR ligand-binding domain-like"/>
    <property type="match status" value="1"/>
</dbReference>
<dbReference type="CDD" id="cd07377">
    <property type="entry name" value="WHTH_GntR"/>
    <property type="match status" value="1"/>
</dbReference>
<evidence type="ECO:0000256" key="1">
    <source>
        <dbReference type="ARBA" id="ARBA00023015"/>
    </source>
</evidence>
<gene>
    <name evidence="5" type="ordered locus">TERTU_1271</name>
</gene>
<dbReference type="AlphaFoldDB" id="C5BRV6"/>
<dbReference type="PANTHER" id="PTHR43537:SF5">
    <property type="entry name" value="UXU OPERON TRANSCRIPTIONAL REGULATOR"/>
    <property type="match status" value="1"/>
</dbReference>
<sequence length="220" mass="24991">MRKDMRTVVHPPKLSDQVYGLLKEDLVGDVFSPGQRLVEVDLAKRYGVSRTPVREAMARLSREGLLESHERGYLCPLDTQRDIVDRLEARRLIDTQIARRAAHLAKPEDVVQLQACFDDEKKAHEQDDITAFVEAHQALQKLLRITSRNALMAQCAAMVNDSFQLVRNQIHENKANREKTLECDGKLLDAIRASDQALAVDIMNTFIDSLHDYFGVEKPS</sequence>
<evidence type="ECO:0000259" key="4">
    <source>
        <dbReference type="PROSITE" id="PS50949"/>
    </source>
</evidence>
<keyword evidence="2" id="KW-0238">DNA-binding</keyword>
<dbReference type="Pfam" id="PF00392">
    <property type="entry name" value="GntR"/>
    <property type="match status" value="1"/>
</dbReference>
<dbReference type="HOGENOM" id="CLU_017584_5_1_6"/>
<dbReference type="GO" id="GO:0003700">
    <property type="term" value="F:DNA-binding transcription factor activity"/>
    <property type="evidence" value="ECO:0007669"/>
    <property type="project" value="InterPro"/>
</dbReference>
<dbReference type="InterPro" id="IPR008920">
    <property type="entry name" value="TF_FadR/GntR_C"/>
</dbReference>
<dbReference type="SMART" id="SM00345">
    <property type="entry name" value="HTH_GNTR"/>
    <property type="match status" value="1"/>
</dbReference>